<evidence type="ECO:0000256" key="7">
    <source>
        <dbReference type="ARBA" id="ARBA00023004"/>
    </source>
</evidence>
<keyword evidence="7 10" id="KW-0408">Iron</keyword>
<dbReference type="PANTHER" id="PTHR47947">
    <property type="entry name" value="CYTOCHROME P450 82C3-RELATED"/>
    <property type="match status" value="1"/>
</dbReference>
<protein>
    <recommendedName>
        <fullName evidence="14">Cytochrome P450</fullName>
    </recommendedName>
</protein>
<dbReference type="InterPro" id="IPR002401">
    <property type="entry name" value="Cyt_P450_E_grp-I"/>
</dbReference>
<dbReference type="PROSITE" id="PS00086">
    <property type="entry name" value="CYTOCHROME_P450"/>
    <property type="match status" value="1"/>
</dbReference>
<dbReference type="GO" id="GO:0005506">
    <property type="term" value="F:iron ion binding"/>
    <property type="evidence" value="ECO:0007669"/>
    <property type="project" value="InterPro"/>
</dbReference>
<dbReference type="AlphaFoldDB" id="A0AA88W1D4"/>
<evidence type="ECO:0008006" key="14">
    <source>
        <dbReference type="Google" id="ProtNLM"/>
    </source>
</evidence>
<keyword evidence="5" id="KW-1133">Transmembrane helix</keyword>
<dbReference type="PRINTS" id="PR00463">
    <property type="entry name" value="EP450I"/>
</dbReference>
<dbReference type="PRINTS" id="PR00385">
    <property type="entry name" value="P450"/>
</dbReference>
<keyword evidence="4 10" id="KW-0479">Metal-binding</keyword>
<keyword evidence="13" id="KW-1185">Reference proteome</keyword>
<evidence type="ECO:0000256" key="1">
    <source>
        <dbReference type="ARBA" id="ARBA00004167"/>
    </source>
</evidence>
<evidence type="ECO:0000256" key="4">
    <source>
        <dbReference type="ARBA" id="ARBA00022723"/>
    </source>
</evidence>
<evidence type="ECO:0000256" key="8">
    <source>
        <dbReference type="ARBA" id="ARBA00023033"/>
    </source>
</evidence>
<keyword evidence="9" id="KW-0472">Membrane</keyword>
<comment type="similarity">
    <text evidence="11">Belongs to the cytochrome P450 family.</text>
</comment>
<comment type="caution">
    <text evidence="12">The sequence shown here is derived from an EMBL/GenBank/DDBJ whole genome shotgun (WGS) entry which is preliminary data.</text>
</comment>
<dbReference type="EMBL" id="JAVXUP010001001">
    <property type="protein sequence ID" value="KAK3017464.1"/>
    <property type="molecule type" value="Genomic_DNA"/>
</dbReference>
<evidence type="ECO:0000256" key="9">
    <source>
        <dbReference type="ARBA" id="ARBA00023136"/>
    </source>
</evidence>
<feature type="binding site" description="axial binding residue" evidence="10">
    <location>
        <position position="267"/>
    </location>
    <ligand>
        <name>heme</name>
        <dbReference type="ChEBI" id="CHEBI:30413"/>
    </ligand>
    <ligandPart>
        <name>Fe</name>
        <dbReference type="ChEBI" id="CHEBI:18248"/>
    </ligandPart>
</feature>
<evidence type="ECO:0000313" key="12">
    <source>
        <dbReference type="EMBL" id="KAK3017464.1"/>
    </source>
</evidence>
<sequence length="333" mass="38170">MLKIGTLELLSNRRLELLKHVRSSELDRCIKDTYSLSNKNAKNGSIKLDMTQWFVQVTMNIMMHMIAENDIVLSAMLGTMRNLGNLEKLSKNLYVIPFTEWMDLQGRLTHMKQIAEILDYYNLISAGSDTSSVTMTWALSLLLNHNKELKKAQKDINIHVGQERWMQESDIKNLVYLQAIFKETMRLYPAGPLLVPREAVEDCYVAAYYVTKGTRLLVNAWKLHRDPNIWIDPCKFQPERFVSSHAHIDIRGLQFEYIPFSSGRRSCLGITSSMQVMHLAMARLLQGFDLATPMNVQVDMSEGLGLALHKVAPLEVVLTSRLPRELYQNQSPI</sequence>
<dbReference type="PANTHER" id="PTHR47947:SF1">
    <property type="entry name" value="CYTOCHROME P450 82E3"/>
    <property type="match status" value="1"/>
</dbReference>
<dbReference type="GO" id="GO:0004497">
    <property type="term" value="F:monooxygenase activity"/>
    <property type="evidence" value="ECO:0007669"/>
    <property type="project" value="UniProtKB-KW"/>
</dbReference>
<dbReference type="GO" id="GO:0016020">
    <property type="term" value="C:membrane"/>
    <property type="evidence" value="ECO:0007669"/>
    <property type="project" value="UniProtKB-SubCell"/>
</dbReference>
<dbReference type="InterPro" id="IPR050651">
    <property type="entry name" value="Plant_Cytochrome_P450_Monoox"/>
</dbReference>
<keyword evidence="2 10" id="KW-0349">Heme</keyword>
<evidence type="ECO:0000256" key="10">
    <source>
        <dbReference type="PIRSR" id="PIRSR602401-1"/>
    </source>
</evidence>
<comment type="subcellular location">
    <subcellularLocation>
        <location evidence="1">Membrane</location>
        <topology evidence="1">Single-pass membrane protein</topology>
    </subcellularLocation>
</comment>
<accession>A0AA88W1D4</accession>
<evidence type="ECO:0000256" key="3">
    <source>
        <dbReference type="ARBA" id="ARBA00022692"/>
    </source>
</evidence>
<keyword evidence="3" id="KW-0812">Transmembrane</keyword>
<dbReference type="InterPro" id="IPR001128">
    <property type="entry name" value="Cyt_P450"/>
</dbReference>
<evidence type="ECO:0000256" key="6">
    <source>
        <dbReference type="ARBA" id="ARBA00023002"/>
    </source>
</evidence>
<dbReference type="SUPFAM" id="SSF48264">
    <property type="entry name" value="Cytochrome P450"/>
    <property type="match status" value="1"/>
</dbReference>
<proteinExistence type="inferred from homology"/>
<evidence type="ECO:0000313" key="13">
    <source>
        <dbReference type="Proteomes" id="UP001188597"/>
    </source>
</evidence>
<evidence type="ECO:0000256" key="2">
    <source>
        <dbReference type="ARBA" id="ARBA00022617"/>
    </source>
</evidence>
<keyword evidence="8 11" id="KW-0503">Monooxygenase</keyword>
<evidence type="ECO:0000256" key="5">
    <source>
        <dbReference type="ARBA" id="ARBA00022989"/>
    </source>
</evidence>
<dbReference type="InterPro" id="IPR017972">
    <property type="entry name" value="Cyt_P450_CS"/>
</dbReference>
<dbReference type="Proteomes" id="UP001188597">
    <property type="component" value="Unassembled WGS sequence"/>
</dbReference>
<dbReference type="Pfam" id="PF00067">
    <property type="entry name" value="p450"/>
    <property type="match status" value="1"/>
</dbReference>
<gene>
    <name evidence="12" type="ORF">RJ639_006414</name>
</gene>
<reference evidence="12" key="1">
    <citation type="submission" date="2022-12" db="EMBL/GenBank/DDBJ databases">
        <title>Draft genome assemblies for two species of Escallonia (Escalloniales).</title>
        <authorList>
            <person name="Chanderbali A."/>
            <person name="Dervinis C."/>
            <person name="Anghel I."/>
            <person name="Soltis D."/>
            <person name="Soltis P."/>
            <person name="Zapata F."/>
        </authorList>
    </citation>
    <scope>NUCLEOTIDE SEQUENCE</scope>
    <source>
        <strain evidence="12">UCBG64.0493</strain>
        <tissue evidence="12">Leaf</tissue>
    </source>
</reference>
<dbReference type="Gene3D" id="1.10.630.10">
    <property type="entry name" value="Cytochrome P450"/>
    <property type="match status" value="1"/>
</dbReference>
<name>A0AA88W1D4_9ASTE</name>
<organism evidence="12 13">
    <name type="scientific">Escallonia herrerae</name>
    <dbReference type="NCBI Taxonomy" id="1293975"/>
    <lineage>
        <taxon>Eukaryota</taxon>
        <taxon>Viridiplantae</taxon>
        <taxon>Streptophyta</taxon>
        <taxon>Embryophyta</taxon>
        <taxon>Tracheophyta</taxon>
        <taxon>Spermatophyta</taxon>
        <taxon>Magnoliopsida</taxon>
        <taxon>eudicotyledons</taxon>
        <taxon>Gunneridae</taxon>
        <taxon>Pentapetalae</taxon>
        <taxon>asterids</taxon>
        <taxon>campanulids</taxon>
        <taxon>Escalloniales</taxon>
        <taxon>Escalloniaceae</taxon>
        <taxon>Escallonia</taxon>
    </lineage>
</organism>
<dbReference type="GO" id="GO:0020037">
    <property type="term" value="F:heme binding"/>
    <property type="evidence" value="ECO:0007669"/>
    <property type="project" value="InterPro"/>
</dbReference>
<evidence type="ECO:0000256" key="11">
    <source>
        <dbReference type="RuleBase" id="RU000461"/>
    </source>
</evidence>
<dbReference type="GO" id="GO:0016705">
    <property type="term" value="F:oxidoreductase activity, acting on paired donors, with incorporation or reduction of molecular oxygen"/>
    <property type="evidence" value="ECO:0007669"/>
    <property type="project" value="InterPro"/>
</dbReference>
<keyword evidence="6 11" id="KW-0560">Oxidoreductase</keyword>
<dbReference type="InterPro" id="IPR036396">
    <property type="entry name" value="Cyt_P450_sf"/>
</dbReference>
<comment type="cofactor">
    <cofactor evidence="10">
        <name>heme</name>
        <dbReference type="ChEBI" id="CHEBI:30413"/>
    </cofactor>
</comment>